<dbReference type="OMA" id="KCYSSED"/>
<dbReference type="Pfam" id="PF19271">
    <property type="entry name" value="Nis1"/>
    <property type="match status" value="1"/>
</dbReference>
<reference evidence="2 3" key="1">
    <citation type="journal article" date="2012" name="Science">
        <title>The Paleozoic origin of enzymatic lignin decomposition reconstructed from 31 fungal genomes.</title>
        <authorList>
            <person name="Floudas D."/>
            <person name="Binder M."/>
            <person name="Riley R."/>
            <person name="Barry K."/>
            <person name="Blanchette R.A."/>
            <person name="Henrissat B."/>
            <person name="Martinez A.T."/>
            <person name="Otillar R."/>
            <person name="Spatafora J.W."/>
            <person name="Yadav J.S."/>
            <person name="Aerts A."/>
            <person name="Benoit I."/>
            <person name="Boyd A."/>
            <person name="Carlson A."/>
            <person name="Copeland A."/>
            <person name="Coutinho P.M."/>
            <person name="de Vries R.P."/>
            <person name="Ferreira P."/>
            <person name="Findley K."/>
            <person name="Foster B."/>
            <person name="Gaskell J."/>
            <person name="Glotzer D."/>
            <person name="Gorecki P."/>
            <person name="Heitman J."/>
            <person name="Hesse C."/>
            <person name="Hori C."/>
            <person name="Igarashi K."/>
            <person name="Jurgens J.A."/>
            <person name="Kallen N."/>
            <person name="Kersten P."/>
            <person name="Kohler A."/>
            <person name="Kuees U."/>
            <person name="Kumar T.K.A."/>
            <person name="Kuo A."/>
            <person name="LaButti K."/>
            <person name="Larrondo L.F."/>
            <person name="Lindquist E."/>
            <person name="Ling A."/>
            <person name="Lombard V."/>
            <person name="Lucas S."/>
            <person name="Lundell T."/>
            <person name="Martin R."/>
            <person name="McLaughlin D.J."/>
            <person name="Morgenstern I."/>
            <person name="Morin E."/>
            <person name="Murat C."/>
            <person name="Nagy L.G."/>
            <person name="Nolan M."/>
            <person name="Ohm R.A."/>
            <person name="Patyshakuliyeva A."/>
            <person name="Rokas A."/>
            <person name="Ruiz-Duenas F.J."/>
            <person name="Sabat G."/>
            <person name="Salamov A."/>
            <person name="Samejima M."/>
            <person name="Schmutz J."/>
            <person name="Slot J.C."/>
            <person name="St John F."/>
            <person name="Stenlid J."/>
            <person name="Sun H."/>
            <person name="Sun S."/>
            <person name="Syed K."/>
            <person name="Tsang A."/>
            <person name="Wiebenga A."/>
            <person name="Young D."/>
            <person name="Pisabarro A."/>
            <person name="Eastwood D.C."/>
            <person name="Martin F."/>
            <person name="Cullen D."/>
            <person name="Grigoriev I.V."/>
            <person name="Hibbett D.S."/>
        </authorList>
    </citation>
    <scope>NUCLEOTIDE SEQUENCE [LARGE SCALE GENOMIC DNA]</scope>
    <source>
        <strain evidence="2 3">ATCC 11539</strain>
    </source>
</reference>
<dbReference type="InterPro" id="IPR045469">
    <property type="entry name" value="Nis1"/>
</dbReference>
<dbReference type="HOGENOM" id="CLU_137500_1_2_1"/>
<evidence type="ECO:0000256" key="1">
    <source>
        <dbReference type="SAM" id="SignalP"/>
    </source>
</evidence>
<keyword evidence="3" id="KW-1185">Reference proteome</keyword>
<organism evidence="2 3">
    <name type="scientific">Gloeophyllum trabeum (strain ATCC 11539 / FP-39264 / Madison 617)</name>
    <name type="common">Brown rot fungus</name>
    <dbReference type="NCBI Taxonomy" id="670483"/>
    <lineage>
        <taxon>Eukaryota</taxon>
        <taxon>Fungi</taxon>
        <taxon>Dikarya</taxon>
        <taxon>Basidiomycota</taxon>
        <taxon>Agaricomycotina</taxon>
        <taxon>Agaricomycetes</taxon>
        <taxon>Gloeophyllales</taxon>
        <taxon>Gloeophyllaceae</taxon>
        <taxon>Gloeophyllum</taxon>
    </lineage>
</organism>
<sequence length="143" mass="14883">MKFLFVVASLVASALAQTIDIGAPASGTTVSPGSSLTVEVDRPNSLTGSEEIAIVIGLRPCYNNYCVDPAEAMGTILYNGDFNPQYSTEPGTGSKPPHQNFTVTVPSNIQSGPAILSVAHLSLVGAGPWPMFEVKNTSVTISN</sequence>
<evidence type="ECO:0000313" key="2">
    <source>
        <dbReference type="EMBL" id="EPQ51133.1"/>
    </source>
</evidence>
<dbReference type="GeneID" id="19300948"/>
<protein>
    <submittedName>
        <fullName evidence="2">Uncharacterized protein</fullName>
    </submittedName>
</protein>
<dbReference type="RefSeq" id="XP_007870562.1">
    <property type="nucleotide sequence ID" value="XM_007872371.1"/>
</dbReference>
<dbReference type="KEGG" id="gtr:GLOTRDRAFT_123360"/>
<dbReference type="eggNOG" id="ENOG502SBH1">
    <property type="taxonomic scope" value="Eukaryota"/>
</dbReference>
<accession>S7PUP7</accession>
<keyword evidence="1" id="KW-0732">Signal</keyword>
<feature type="chain" id="PRO_5004555520" evidence="1">
    <location>
        <begin position="17"/>
        <end position="143"/>
    </location>
</feature>
<feature type="signal peptide" evidence="1">
    <location>
        <begin position="1"/>
        <end position="16"/>
    </location>
</feature>
<gene>
    <name evidence="2" type="ORF">GLOTRDRAFT_123360</name>
</gene>
<name>S7PUP7_GLOTA</name>
<dbReference type="Proteomes" id="UP000030669">
    <property type="component" value="Unassembled WGS sequence"/>
</dbReference>
<evidence type="ECO:0000313" key="3">
    <source>
        <dbReference type="Proteomes" id="UP000030669"/>
    </source>
</evidence>
<dbReference type="OrthoDB" id="2841294at2759"/>
<proteinExistence type="predicted"/>
<dbReference type="AlphaFoldDB" id="S7PUP7"/>
<dbReference type="EMBL" id="KB469312">
    <property type="protein sequence ID" value="EPQ51133.1"/>
    <property type="molecule type" value="Genomic_DNA"/>
</dbReference>